<reference evidence="1" key="1">
    <citation type="journal article" date="2014" name="Int. J. Syst. Evol. Microbiol.">
        <title>Complete genome sequence of Corynebacterium casei LMG S-19264T (=DSM 44701T), isolated from a smear-ripened cheese.</title>
        <authorList>
            <consortium name="US DOE Joint Genome Institute (JGI-PGF)"/>
            <person name="Walter F."/>
            <person name="Albersmeier A."/>
            <person name="Kalinowski J."/>
            <person name="Ruckert C."/>
        </authorList>
    </citation>
    <scope>NUCLEOTIDE SEQUENCE</scope>
    <source>
        <strain evidence="1">JCM 16108</strain>
    </source>
</reference>
<dbReference type="EMBL" id="BMOO01000002">
    <property type="protein sequence ID" value="GGM63303.1"/>
    <property type="molecule type" value="Genomic_DNA"/>
</dbReference>
<dbReference type="InterPro" id="IPR027417">
    <property type="entry name" value="P-loop_NTPase"/>
</dbReference>
<organism evidence="1 2">
    <name type="scientific">Halarchaeum rubridurum</name>
    <dbReference type="NCBI Taxonomy" id="489911"/>
    <lineage>
        <taxon>Archaea</taxon>
        <taxon>Methanobacteriati</taxon>
        <taxon>Methanobacteriota</taxon>
        <taxon>Stenosarchaea group</taxon>
        <taxon>Halobacteria</taxon>
        <taxon>Halobacteriales</taxon>
        <taxon>Halobacteriaceae</taxon>
    </lineage>
</organism>
<comment type="caution">
    <text evidence="1">The sequence shown here is derived from an EMBL/GenBank/DDBJ whole genome shotgun (WGS) entry which is preliminary data.</text>
</comment>
<keyword evidence="2" id="KW-1185">Reference proteome</keyword>
<name>A0A830FUR0_9EURY</name>
<dbReference type="Gene3D" id="3.40.50.300">
    <property type="entry name" value="P-loop containing nucleotide triphosphate hydrolases"/>
    <property type="match status" value="1"/>
</dbReference>
<protein>
    <recommendedName>
        <fullName evidence="3">AAA domain-containing protein</fullName>
    </recommendedName>
</protein>
<evidence type="ECO:0008006" key="3">
    <source>
        <dbReference type="Google" id="ProtNLM"/>
    </source>
</evidence>
<accession>A0A830FUR0</accession>
<dbReference type="AlphaFoldDB" id="A0A830FUR0"/>
<reference evidence="1" key="2">
    <citation type="submission" date="2020-09" db="EMBL/GenBank/DDBJ databases">
        <authorList>
            <person name="Sun Q."/>
            <person name="Ohkuma M."/>
        </authorList>
    </citation>
    <scope>NUCLEOTIDE SEQUENCE</scope>
    <source>
        <strain evidence="1">JCM 16108</strain>
    </source>
</reference>
<evidence type="ECO:0000313" key="1">
    <source>
        <dbReference type="EMBL" id="GGM63303.1"/>
    </source>
</evidence>
<sequence>MKGPVDARVRTSPDVSTLAKLATSGHFATVGTFTTVDTVRRRMTDDPEPRAVTVALQKGGVGKTTVAINADLIVEKVLDARRRKFEDD</sequence>
<gene>
    <name evidence="1" type="ORF">GCM10009017_11750</name>
</gene>
<proteinExistence type="predicted"/>
<dbReference type="Proteomes" id="UP000614609">
    <property type="component" value="Unassembled WGS sequence"/>
</dbReference>
<evidence type="ECO:0000313" key="2">
    <source>
        <dbReference type="Proteomes" id="UP000614609"/>
    </source>
</evidence>